<feature type="region of interest" description="Disordered" evidence="1">
    <location>
        <begin position="355"/>
        <end position="380"/>
    </location>
</feature>
<evidence type="ECO:0008006" key="4">
    <source>
        <dbReference type="Google" id="ProtNLM"/>
    </source>
</evidence>
<dbReference type="VEuPathDB" id="CryptoDB:Vbra_16072"/>
<sequence length="518" mass="56894">MNHLVSSSRAIEGLKAAIGDPSTLTQLPRWALTKAEPLIRHCIEVPIGQIAQWPADSIVQALRLTQLLLAKLFDELLLLKRYFTKSGQQINKIQADFQGVRAIHEQNELLRSCIIYLVPPSVKHILEHSNIPNMPNLRDKPRCTHPALLKLVRYSLSANKSSAAARIQAIWRGKVGRRRHRDQLRDIVHKAEAKLRAMVQESGSPTASPSRAIMGTPTSASTDRDDSQLSQQQSALMLIQHITPRLTKIGLTIEGVFRAADVNCGGEVWLSALIAFMRQSCRVPLTLGDALKLLGLFRSPTGRNVAAKRDSATYAEFAGSFRLLLTETACQYTVTHLNIQQLAYACGIAECETTSTARGPSTPSPHHAGAPSPSHSTLGLPDRRKSLTKIAIPSLWDVTTCLKARYGSGFTWGSLVDSAERARLQRRIEHLRGVRRGEAWGGESGAGEEMAMLRQQQSSPAPLTQVPKDWLTYHLMSLRLPAPPVVILAAMEGLAKGDQDLISVDAIKHLLTINVDPT</sequence>
<evidence type="ECO:0000313" key="3">
    <source>
        <dbReference type="Proteomes" id="UP000041254"/>
    </source>
</evidence>
<feature type="compositionally biased region" description="Low complexity" evidence="1">
    <location>
        <begin position="360"/>
        <end position="377"/>
    </location>
</feature>
<dbReference type="AlphaFoldDB" id="A0A0G4FTG1"/>
<organism evidence="2 3">
    <name type="scientific">Vitrella brassicaformis (strain CCMP3155)</name>
    <dbReference type="NCBI Taxonomy" id="1169540"/>
    <lineage>
        <taxon>Eukaryota</taxon>
        <taxon>Sar</taxon>
        <taxon>Alveolata</taxon>
        <taxon>Colpodellida</taxon>
        <taxon>Vitrellaceae</taxon>
        <taxon>Vitrella</taxon>
    </lineage>
</organism>
<evidence type="ECO:0000313" key="2">
    <source>
        <dbReference type="EMBL" id="CEM17644.1"/>
    </source>
</evidence>
<dbReference type="PROSITE" id="PS50096">
    <property type="entry name" value="IQ"/>
    <property type="match status" value="1"/>
</dbReference>
<dbReference type="InParanoid" id="A0A0G4FTG1"/>
<feature type="region of interest" description="Disordered" evidence="1">
    <location>
        <begin position="198"/>
        <end position="227"/>
    </location>
</feature>
<accession>A0A0G4FTG1</accession>
<gene>
    <name evidence="2" type="ORF">Vbra_16072</name>
</gene>
<dbReference type="EMBL" id="CDMY01000493">
    <property type="protein sequence ID" value="CEM17644.1"/>
    <property type="molecule type" value="Genomic_DNA"/>
</dbReference>
<keyword evidence="3" id="KW-1185">Reference proteome</keyword>
<protein>
    <recommendedName>
        <fullName evidence="4">EF-hand domain-containing protein</fullName>
    </recommendedName>
</protein>
<evidence type="ECO:0000256" key="1">
    <source>
        <dbReference type="SAM" id="MobiDB-lite"/>
    </source>
</evidence>
<name>A0A0G4FTG1_VITBC</name>
<dbReference type="Proteomes" id="UP000041254">
    <property type="component" value="Unassembled WGS sequence"/>
</dbReference>
<reference evidence="2 3" key="1">
    <citation type="submission" date="2014-11" db="EMBL/GenBank/DDBJ databases">
        <authorList>
            <person name="Zhu J."/>
            <person name="Qi W."/>
            <person name="Song R."/>
        </authorList>
    </citation>
    <scope>NUCLEOTIDE SEQUENCE [LARGE SCALE GENOMIC DNA]</scope>
</reference>
<proteinExistence type="predicted"/>